<gene>
    <name evidence="5" type="ORF">E4N74_10560</name>
    <name evidence="4" type="ORF">E4N76_11575</name>
</gene>
<dbReference type="Pfam" id="PF05193">
    <property type="entry name" value="Peptidase_M16_C"/>
    <property type="match status" value="1"/>
</dbReference>
<feature type="domain" description="Peptidase M16 N-terminal" evidence="2">
    <location>
        <begin position="58"/>
        <end position="196"/>
    </location>
</feature>
<dbReference type="AlphaFoldDB" id="A0AAE9MX41"/>
<dbReference type="Proteomes" id="UP001058682">
    <property type="component" value="Chromosome"/>
</dbReference>
<evidence type="ECO:0000259" key="2">
    <source>
        <dbReference type="Pfam" id="PF00675"/>
    </source>
</evidence>
<organism evidence="5 6">
    <name type="scientific">Treponema putidum</name>
    <dbReference type="NCBI Taxonomy" id="221027"/>
    <lineage>
        <taxon>Bacteria</taxon>
        <taxon>Pseudomonadati</taxon>
        <taxon>Spirochaetota</taxon>
        <taxon>Spirochaetia</taxon>
        <taxon>Spirochaetales</taxon>
        <taxon>Treponemataceae</taxon>
        <taxon>Treponema</taxon>
    </lineage>
</organism>
<dbReference type="InterPro" id="IPR011765">
    <property type="entry name" value="Pept_M16_N"/>
</dbReference>
<dbReference type="PANTHER" id="PTHR11851">
    <property type="entry name" value="METALLOPROTEASE"/>
    <property type="match status" value="1"/>
</dbReference>
<dbReference type="InterPro" id="IPR011249">
    <property type="entry name" value="Metalloenz_LuxS/M16"/>
</dbReference>
<name>A0AAE9MX41_9SPIR</name>
<proteinExistence type="inferred from homology"/>
<sequence>MKKKIFITLCIIVLLFSCKTTPPAPKIEGLETASSFMKSNVPLISEYSLDNGIKVIVKKQDTNRIFTLNVVYSGGLALIPEGKDGLESLTLSMMLRGSKKYSYEDIKKISSENSSAMSANTGIDLSWLNLTTIDKYWNQMLDVFTDSIMNPVFDEKELELVKKAALMDIKKRMSDPYDFTVTKLHEKTFKGHPYSIEKDGTESSVSAMKIEDLKQWYTEKLTADRMFIVAVGNFKPSSLIAQLNKTIGKIPVKQNEIPEVKKLDIKQNLFTEAFEESKGIAYIRGDYIIPPVQSKDFTTLRFTYTILNELLFEIVRTQNAACYSVWTNAHGFNSTYGSLVVFKSDKPTKAKTTFDEAIAVLASGQTINLKGQGIKSGEGSVTQSSGNTYAPIAENLEAYKSKFINGFFGNQLTNSDAAAQIMYSQAYYGNPYEYLKMIDNINAITSEDIIRVTNDYIVNGKVSWMVVADKETLSKLDKSKFMKFTGNIKK</sequence>
<accession>A0AAE9MX41</accession>
<dbReference type="RefSeq" id="WP_145475290.1">
    <property type="nucleotide sequence ID" value="NZ_CP038802.1"/>
</dbReference>
<keyword evidence="7" id="KW-1185">Reference proteome</keyword>
<evidence type="ECO:0000313" key="5">
    <source>
        <dbReference type="EMBL" id="UTY34392.1"/>
    </source>
</evidence>
<reference evidence="5" key="1">
    <citation type="submission" date="2019-04" db="EMBL/GenBank/DDBJ databases">
        <title>Whole genome sequencing of oral phylogroup 2 treponemes.</title>
        <authorList>
            <person name="Chan Y."/>
            <person name="Zeng H.H."/>
            <person name="Yu X.L."/>
            <person name="Leung W.K."/>
            <person name="Watt R.M."/>
        </authorList>
    </citation>
    <scope>NUCLEOTIDE SEQUENCE</scope>
    <source>
        <strain evidence="5">OMZ 835</strain>
        <strain evidence="4">OMZ 847</strain>
    </source>
</reference>
<evidence type="ECO:0000256" key="1">
    <source>
        <dbReference type="ARBA" id="ARBA00007261"/>
    </source>
</evidence>
<feature type="domain" description="Peptidase M16 C-terminal" evidence="3">
    <location>
        <begin position="210"/>
        <end position="362"/>
    </location>
</feature>
<dbReference type="PANTHER" id="PTHR11851:SF49">
    <property type="entry name" value="MITOCHONDRIAL-PROCESSING PEPTIDASE SUBUNIT ALPHA"/>
    <property type="match status" value="1"/>
</dbReference>
<dbReference type="Gene3D" id="3.30.830.10">
    <property type="entry name" value="Metalloenzyme, LuxS/M16 peptidase-like"/>
    <property type="match status" value="2"/>
</dbReference>
<evidence type="ECO:0000313" key="6">
    <source>
        <dbReference type="Proteomes" id="UP001058682"/>
    </source>
</evidence>
<protein>
    <submittedName>
        <fullName evidence="5">Insulinase family protein</fullName>
    </submittedName>
</protein>
<evidence type="ECO:0000313" key="4">
    <source>
        <dbReference type="EMBL" id="UTY29530.1"/>
    </source>
</evidence>
<dbReference type="EMBL" id="CP038804">
    <property type="protein sequence ID" value="UTY34392.1"/>
    <property type="molecule type" value="Genomic_DNA"/>
</dbReference>
<evidence type="ECO:0000313" key="7">
    <source>
        <dbReference type="Proteomes" id="UP001059401"/>
    </source>
</evidence>
<dbReference type="PROSITE" id="PS51257">
    <property type="entry name" value="PROKAR_LIPOPROTEIN"/>
    <property type="match status" value="1"/>
</dbReference>
<dbReference type="EMBL" id="CP038802">
    <property type="protein sequence ID" value="UTY29530.1"/>
    <property type="molecule type" value="Genomic_DNA"/>
</dbReference>
<dbReference type="SUPFAM" id="SSF63411">
    <property type="entry name" value="LuxS/MPP-like metallohydrolase"/>
    <property type="match status" value="2"/>
</dbReference>
<comment type="similarity">
    <text evidence="1">Belongs to the peptidase M16 family.</text>
</comment>
<dbReference type="Proteomes" id="UP001059401">
    <property type="component" value="Chromosome"/>
</dbReference>
<dbReference type="Pfam" id="PF00675">
    <property type="entry name" value="Peptidase_M16"/>
    <property type="match status" value="1"/>
</dbReference>
<dbReference type="InterPro" id="IPR050361">
    <property type="entry name" value="MPP/UQCRC_Complex"/>
</dbReference>
<dbReference type="InterPro" id="IPR007863">
    <property type="entry name" value="Peptidase_M16_C"/>
</dbReference>
<evidence type="ECO:0000259" key="3">
    <source>
        <dbReference type="Pfam" id="PF05193"/>
    </source>
</evidence>
<dbReference type="GO" id="GO:0046872">
    <property type="term" value="F:metal ion binding"/>
    <property type="evidence" value="ECO:0007669"/>
    <property type="project" value="InterPro"/>
</dbReference>